<evidence type="ECO:0000256" key="1">
    <source>
        <dbReference type="ARBA" id="ARBA00009477"/>
    </source>
</evidence>
<reference evidence="6" key="1">
    <citation type="submission" date="2020-05" db="EMBL/GenBank/DDBJ databases">
        <authorList>
            <person name="Zeng H."/>
            <person name="Chan Y.K."/>
            <person name="Watt R.M."/>
        </authorList>
    </citation>
    <scope>NUCLEOTIDE SEQUENCE</scope>
    <source>
        <strain evidence="6">ATCC 700773</strain>
    </source>
</reference>
<dbReference type="RefSeq" id="WP_210117644.1">
    <property type="nucleotide sequence ID" value="NZ_CP054257.1"/>
</dbReference>
<dbReference type="InterPro" id="IPR058792">
    <property type="entry name" value="Beta-barrel_RND_2"/>
</dbReference>
<name>A0A975EXT9_9SPIR</name>
<evidence type="ECO:0000259" key="5">
    <source>
        <dbReference type="Pfam" id="PF25989"/>
    </source>
</evidence>
<dbReference type="EMBL" id="CP054257">
    <property type="protein sequence ID" value="QTQ10848.1"/>
    <property type="molecule type" value="Genomic_DNA"/>
</dbReference>
<dbReference type="InterPro" id="IPR058647">
    <property type="entry name" value="BSH_CzcB-like"/>
</dbReference>
<dbReference type="SUPFAM" id="SSF111369">
    <property type="entry name" value="HlyD-like secretion proteins"/>
    <property type="match status" value="2"/>
</dbReference>
<evidence type="ECO:0000256" key="2">
    <source>
        <dbReference type="SAM" id="Coils"/>
    </source>
</evidence>
<evidence type="ECO:0000313" key="6">
    <source>
        <dbReference type="EMBL" id="QTQ10848.1"/>
    </source>
</evidence>
<accession>A0A975EXT9</accession>
<dbReference type="PROSITE" id="PS51257">
    <property type="entry name" value="PROKAR_LIPOPROTEIN"/>
    <property type="match status" value="1"/>
</dbReference>
<sequence>MRAGKFLFVVPPIFFIFTSCFSKKNDSAQTFRAASVNTVIAKEEAKDTKISTFGTVSYKTKHDVSSLVEGSVQNLFAKEGDFVRKGQKLAVLRNVQMENQKEQYENALCSAEASLSVALSRLREEELSVQSRLLSLEKQELSIRQKEIEYENACQIHRNNEELHKLGGITDVSFKSEELSLQSQKTSIDIAKKEKQISSLGLTDSDIVLMGYAIPDSIEEKNKLLVKLNTRSVQAQIQSAKASVSNAEKNLQSINRLIEELTVKAGVEGIIGARNFEEGEYVAANAAVFTILNTSSVYAVFSIQEKDILKYHEGTPVNIELPSINRSLSSVISEISPFADPQSGNFTVKALLNNFDRSIKPGIFVKSTILQTDNPVFVVLPETAVIQSNQDKNRNIVYTVKNGCVVLQNVEIDSIENGKAWIKSGIKEGTVVIDKPSPFLKEGENVVTN</sequence>
<evidence type="ECO:0000313" key="7">
    <source>
        <dbReference type="Proteomes" id="UP000671995"/>
    </source>
</evidence>
<dbReference type="Gene3D" id="2.40.50.100">
    <property type="match status" value="2"/>
</dbReference>
<evidence type="ECO:0000259" key="4">
    <source>
        <dbReference type="Pfam" id="PF25973"/>
    </source>
</evidence>
<feature type="domain" description="CusB-like beta-barrel" evidence="3">
    <location>
        <begin position="297"/>
        <end position="369"/>
    </location>
</feature>
<feature type="coiled-coil region" evidence="2">
    <location>
        <begin position="230"/>
        <end position="264"/>
    </location>
</feature>
<dbReference type="Gene3D" id="1.10.287.470">
    <property type="entry name" value="Helix hairpin bin"/>
    <property type="match status" value="2"/>
</dbReference>
<dbReference type="InterPro" id="IPR058637">
    <property type="entry name" value="YknX-like_C"/>
</dbReference>
<dbReference type="Proteomes" id="UP000671995">
    <property type="component" value="Chromosome"/>
</dbReference>
<dbReference type="Gene3D" id="2.40.30.170">
    <property type="match status" value="1"/>
</dbReference>
<dbReference type="PANTHER" id="PTHR30469">
    <property type="entry name" value="MULTIDRUG RESISTANCE PROTEIN MDTA"/>
    <property type="match status" value="1"/>
</dbReference>
<dbReference type="PRINTS" id="PR01490">
    <property type="entry name" value="RTXTOXIND"/>
</dbReference>
<feature type="domain" description="YknX-like C-terminal permuted SH3-like" evidence="5">
    <location>
        <begin position="379"/>
        <end position="446"/>
    </location>
</feature>
<dbReference type="GO" id="GO:0015562">
    <property type="term" value="F:efflux transmembrane transporter activity"/>
    <property type="evidence" value="ECO:0007669"/>
    <property type="project" value="TreeGrafter"/>
</dbReference>
<evidence type="ECO:0000259" key="3">
    <source>
        <dbReference type="Pfam" id="PF25954"/>
    </source>
</evidence>
<dbReference type="AlphaFoldDB" id="A0A975EXT9"/>
<dbReference type="GO" id="GO:1990281">
    <property type="term" value="C:efflux pump complex"/>
    <property type="evidence" value="ECO:0007669"/>
    <property type="project" value="TreeGrafter"/>
</dbReference>
<protein>
    <submittedName>
        <fullName evidence="6">Efflux RND transporter periplasmic adaptor subunit</fullName>
    </submittedName>
</protein>
<dbReference type="Pfam" id="PF25989">
    <property type="entry name" value="YknX_C"/>
    <property type="match status" value="1"/>
</dbReference>
<proteinExistence type="inferred from homology"/>
<comment type="similarity">
    <text evidence="1">Belongs to the membrane fusion protein (MFP) (TC 8.A.1) family.</text>
</comment>
<organism evidence="6 7">
    <name type="scientific">Treponema parvum</name>
    <dbReference type="NCBI Taxonomy" id="138851"/>
    <lineage>
        <taxon>Bacteria</taxon>
        <taxon>Pseudomonadati</taxon>
        <taxon>Spirochaetota</taxon>
        <taxon>Spirochaetia</taxon>
        <taxon>Spirochaetales</taxon>
        <taxon>Treponemataceae</taxon>
        <taxon>Treponema</taxon>
    </lineage>
</organism>
<dbReference type="Pfam" id="PF25973">
    <property type="entry name" value="BSH_CzcB"/>
    <property type="match status" value="1"/>
</dbReference>
<keyword evidence="2" id="KW-0175">Coiled coil</keyword>
<feature type="domain" description="CzcB-like barrel-sandwich hybrid" evidence="4">
    <location>
        <begin position="63"/>
        <end position="291"/>
    </location>
</feature>
<dbReference type="InterPro" id="IPR006143">
    <property type="entry name" value="RND_pump_MFP"/>
</dbReference>
<dbReference type="NCBIfam" id="TIGR01730">
    <property type="entry name" value="RND_mfp"/>
    <property type="match status" value="1"/>
</dbReference>
<dbReference type="Pfam" id="PF25954">
    <property type="entry name" value="Beta-barrel_RND_2"/>
    <property type="match status" value="1"/>
</dbReference>
<dbReference type="PANTHER" id="PTHR30469:SF15">
    <property type="entry name" value="HLYD FAMILY OF SECRETION PROTEINS"/>
    <property type="match status" value="1"/>
</dbReference>
<gene>
    <name evidence="6" type="ORF">HRI96_00755</name>
</gene>
<reference evidence="6" key="2">
    <citation type="journal article" date="2021" name="Microbiol. Resour. Announc.">
        <title>Complete Genome Sequences of Three Human Oral Treponema parvum Isolates.</title>
        <authorList>
            <person name="Zeng H."/>
            <person name="Watt R.M."/>
        </authorList>
    </citation>
    <scope>NUCLEOTIDE SEQUENCE</scope>
    <source>
        <strain evidence="6">ATCC 700773</strain>
    </source>
</reference>
<dbReference type="Gene3D" id="2.40.420.20">
    <property type="match status" value="1"/>
</dbReference>